<dbReference type="EMBL" id="CP021109">
    <property type="protein sequence ID" value="ARP85329.1"/>
    <property type="molecule type" value="Genomic_DNA"/>
</dbReference>
<organism evidence="1 2">
    <name type="scientific">Bordetella genomosp. 9</name>
    <dbReference type="NCBI Taxonomy" id="1416803"/>
    <lineage>
        <taxon>Bacteria</taxon>
        <taxon>Pseudomonadati</taxon>
        <taxon>Pseudomonadota</taxon>
        <taxon>Betaproteobacteria</taxon>
        <taxon>Burkholderiales</taxon>
        <taxon>Alcaligenaceae</taxon>
        <taxon>Bordetella</taxon>
    </lineage>
</organism>
<proteinExistence type="predicted"/>
<reference evidence="1 2" key="1">
    <citation type="submission" date="2017-05" db="EMBL/GenBank/DDBJ databases">
        <title>Complete and WGS of Bordetella genogroups.</title>
        <authorList>
            <person name="Spilker T."/>
            <person name="LiPuma J."/>
        </authorList>
    </citation>
    <scope>NUCLEOTIDE SEQUENCE [LARGE SCALE GENOMIC DNA]</scope>
    <source>
        <strain evidence="1 2">AU17164</strain>
    </source>
</reference>
<keyword evidence="2" id="KW-1185">Reference proteome</keyword>
<accession>A0A1W6YWP2</accession>
<evidence type="ECO:0000313" key="1">
    <source>
        <dbReference type="EMBL" id="ARP85329.1"/>
    </source>
</evidence>
<gene>
    <name evidence="1" type="ORF">CAL13_03180</name>
</gene>
<sequence>MSSIERRNLVICRAGRRSLHTTWLDDAATRTWDLYLCPYQDVAPGQPDGGVVIGDVIPGPKWSGLRQLMRDWNGWRDYDRVWLPDDDLFATQGTIDRMFELADALSFDLCAPALHEASYYAHFSTMRNRRCVARHTGFVEIMAPCFSKRALDGLLPTLELTTTGWGWGLDSLWPKLLDYRHVGVIDAAPVLHTRAVGAFRDEALGRRVHEESDRIMASHDCGQVHTTYAAFDRTLRSMDLSSDALNVLLVDGWRYLLDANPRALAWIMAFQQPREGWPSYPVAGTPAGGPPMAGGRS</sequence>
<evidence type="ECO:0008006" key="3">
    <source>
        <dbReference type="Google" id="ProtNLM"/>
    </source>
</evidence>
<dbReference type="Proteomes" id="UP000194139">
    <property type="component" value="Chromosome"/>
</dbReference>
<evidence type="ECO:0000313" key="2">
    <source>
        <dbReference type="Proteomes" id="UP000194139"/>
    </source>
</evidence>
<dbReference type="AlphaFoldDB" id="A0A1W6YWP2"/>
<protein>
    <recommendedName>
        <fullName evidence="3">DUF707 domain-containing protein</fullName>
    </recommendedName>
</protein>
<dbReference type="InterPro" id="IPR007877">
    <property type="entry name" value="DUF707"/>
</dbReference>
<dbReference type="Pfam" id="PF05212">
    <property type="entry name" value="DUF707"/>
    <property type="match status" value="1"/>
</dbReference>
<dbReference type="RefSeq" id="WP_086071494.1">
    <property type="nucleotide sequence ID" value="NZ_CP021109.1"/>
</dbReference>
<name>A0A1W6YWP2_9BORD</name>